<organism evidence="2 3">
    <name type="scientific">Clunio marinus</name>
    <dbReference type="NCBI Taxonomy" id="568069"/>
    <lineage>
        <taxon>Eukaryota</taxon>
        <taxon>Metazoa</taxon>
        <taxon>Ecdysozoa</taxon>
        <taxon>Arthropoda</taxon>
        <taxon>Hexapoda</taxon>
        <taxon>Insecta</taxon>
        <taxon>Pterygota</taxon>
        <taxon>Neoptera</taxon>
        <taxon>Endopterygota</taxon>
        <taxon>Diptera</taxon>
        <taxon>Nematocera</taxon>
        <taxon>Chironomoidea</taxon>
        <taxon>Chironomidae</taxon>
        <taxon>Clunio</taxon>
    </lineage>
</organism>
<feature type="region of interest" description="Disordered" evidence="1">
    <location>
        <begin position="63"/>
        <end position="88"/>
    </location>
</feature>
<accession>A0A1J1J2L2</accession>
<dbReference type="EMBL" id="CVRI01000067">
    <property type="protein sequence ID" value="CRL06600.1"/>
    <property type="molecule type" value="Genomic_DNA"/>
</dbReference>
<evidence type="ECO:0000313" key="2">
    <source>
        <dbReference type="EMBL" id="CRL06600.1"/>
    </source>
</evidence>
<keyword evidence="3" id="KW-1185">Reference proteome</keyword>
<gene>
    <name evidence="2" type="ORF">CLUMA_CG019691</name>
</gene>
<dbReference type="AlphaFoldDB" id="A0A1J1J2L2"/>
<name>A0A1J1J2L2_9DIPT</name>
<evidence type="ECO:0000313" key="3">
    <source>
        <dbReference type="Proteomes" id="UP000183832"/>
    </source>
</evidence>
<evidence type="ECO:0000256" key="1">
    <source>
        <dbReference type="SAM" id="MobiDB-lite"/>
    </source>
</evidence>
<reference evidence="2 3" key="1">
    <citation type="submission" date="2015-04" db="EMBL/GenBank/DDBJ databases">
        <authorList>
            <person name="Syromyatnikov M.Y."/>
            <person name="Popov V.N."/>
        </authorList>
    </citation>
    <scope>NUCLEOTIDE SEQUENCE [LARGE SCALE GENOMIC DNA]</scope>
</reference>
<protein>
    <submittedName>
        <fullName evidence="2">CLUMA_CG019691, isoform A</fullName>
    </submittedName>
</protein>
<feature type="compositionally biased region" description="Basic residues" evidence="1">
    <location>
        <begin position="63"/>
        <end position="73"/>
    </location>
</feature>
<dbReference type="Proteomes" id="UP000183832">
    <property type="component" value="Unassembled WGS sequence"/>
</dbReference>
<proteinExistence type="predicted"/>
<sequence length="106" mass="12746">MEYQHYLIPKIRKKQTKIIFSLLTQKEVEEKKRWASKKRNMQQTHPLCMYLICDFRKTDKRRKKNLQHTHTNKHTVAASTTVPTHVLGDKNNLNTVRKIIKEPQKH</sequence>